<name>A0A9W7F2Y7_9STRA</name>
<dbReference type="GO" id="GO:0008270">
    <property type="term" value="F:zinc ion binding"/>
    <property type="evidence" value="ECO:0007669"/>
    <property type="project" value="UniProtKB-KW"/>
</dbReference>
<accession>A0A9W7F2Y7</accession>
<dbReference type="Gene3D" id="3.30.70.330">
    <property type="match status" value="2"/>
</dbReference>
<keyword evidence="1" id="KW-0862">Zinc</keyword>
<dbReference type="PROSITE" id="PS50157">
    <property type="entry name" value="ZINC_FINGER_C2H2_2"/>
    <property type="match status" value="1"/>
</dbReference>
<keyword evidence="3" id="KW-0175">Coiled coil</keyword>
<dbReference type="InterPro" id="IPR012677">
    <property type="entry name" value="Nucleotide-bd_a/b_plait_sf"/>
</dbReference>
<comment type="caution">
    <text evidence="7">The sequence shown here is derived from an EMBL/GenBank/DDBJ whole genome shotgun (WGS) entry which is preliminary data.</text>
</comment>
<evidence type="ECO:0000256" key="4">
    <source>
        <dbReference type="SAM" id="MobiDB-lite"/>
    </source>
</evidence>
<feature type="coiled-coil region" evidence="3">
    <location>
        <begin position="288"/>
        <end position="315"/>
    </location>
</feature>
<dbReference type="InterPro" id="IPR013087">
    <property type="entry name" value="Znf_C2H2_type"/>
</dbReference>
<dbReference type="Proteomes" id="UP001165122">
    <property type="component" value="Unassembled WGS sequence"/>
</dbReference>
<feature type="compositionally biased region" description="Pro residues" evidence="4">
    <location>
        <begin position="559"/>
        <end position="571"/>
    </location>
</feature>
<feature type="region of interest" description="Disordered" evidence="4">
    <location>
        <begin position="698"/>
        <end position="758"/>
    </location>
</feature>
<feature type="compositionally biased region" description="Acidic residues" evidence="4">
    <location>
        <begin position="375"/>
        <end position="409"/>
    </location>
</feature>
<dbReference type="PROSITE" id="PS50102">
    <property type="entry name" value="RRM"/>
    <property type="match status" value="1"/>
</dbReference>
<keyword evidence="1" id="KW-0863">Zinc-finger</keyword>
<evidence type="ECO:0000259" key="6">
    <source>
        <dbReference type="PROSITE" id="PS50157"/>
    </source>
</evidence>
<dbReference type="Pfam" id="PF00076">
    <property type="entry name" value="RRM_1"/>
    <property type="match status" value="1"/>
</dbReference>
<keyword evidence="1" id="KW-0479">Metal-binding</keyword>
<reference evidence="8" key="1">
    <citation type="journal article" date="2023" name="Commun. Biol.">
        <title>Genome analysis of Parmales, the sister group of diatoms, reveals the evolutionary specialization of diatoms from phago-mixotrophs to photoautotrophs.</title>
        <authorList>
            <person name="Ban H."/>
            <person name="Sato S."/>
            <person name="Yoshikawa S."/>
            <person name="Yamada K."/>
            <person name="Nakamura Y."/>
            <person name="Ichinomiya M."/>
            <person name="Sato N."/>
            <person name="Blanc-Mathieu R."/>
            <person name="Endo H."/>
            <person name="Kuwata A."/>
            <person name="Ogata H."/>
        </authorList>
    </citation>
    <scope>NUCLEOTIDE SEQUENCE [LARGE SCALE GENOMIC DNA]</scope>
    <source>
        <strain evidence="8">NIES 3700</strain>
    </source>
</reference>
<feature type="compositionally biased region" description="Low complexity" evidence="4">
    <location>
        <begin position="465"/>
        <end position="487"/>
    </location>
</feature>
<dbReference type="GO" id="GO:0003723">
    <property type="term" value="F:RNA binding"/>
    <property type="evidence" value="ECO:0007669"/>
    <property type="project" value="UniProtKB-UniRule"/>
</dbReference>
<feature type="compositionally biased region" description="Basic and acidic residues" evidence="4">
    <location>
        <begin position="715"/>
        <end position="750"/>
    </location>
</feature>
<evidence type="ECO:0000259" key="5">
    <source>
        <dbReference type="PROSITE" id="PS50102"/>
    </source>
</evidence>
<evidence type="ECO:0000256" key="1">
    <source>
        <dbReference type="PROSITE-ProRule" id="PRU00042"/>
    </source>
</evidence>
<dbReference type="Gene3D" id="3.30.160.60">
    <property type="entry name" value="Classic Zinc Finger"/>
    <property type="match status" value="1"/>
</dbReference>
<dbReference type="CDD" id="cd00590">
    <property type="entry name" value="RRM_SF"/>
    <property type="match status" value="2"/>
</dbReference>
<feature type="compositionally biased region" description="Polar residues" evidence="4">
    <location>
        <begin position="59"/>
        <end position="73"/>
    </location>
</feature>
<evidence type="ECO:0000313" key="8">
    <source>
        <dbReference type="Proteomes" id="UP001165122"/>
    </source>
</evidence>
<feature type="compositionally biased region" description="Basic residues" evidence="4">
    <location>
        <begin position="541"/>
        <end position="557"/>
    </location>
</feature>
<dbReference type="PROSITE" id="PS00028">
    <property type="entry name" value="ZINC_FINGER_C2H2_1"/>
    <property type="match status" value="1"/>
</dbReference>
<evidence type="ECO:0000256" key="3">
    <source>
        <dbReference type="SAM" id="Coils"/>
    </source>
</evidence>
<dbReference type="PANTHER" id="PTHR36812:SF9">
    <property type="entry name" value="MYB-LIKE PROTEIN X ISOFORM X1"/>
    <property type="match status" value="1"/>
</dbReference>
<feature type="compositionally biased region" description="Acidic residues" evidence="4">
    <location>
        <begin position="432"/>
        <end position="461"/>
    </location>
</feature>
<evidence type="ECO:0000313" key="7">
    <source>
        <dbReference type="EMBL" id="GMH99587.1"/>
    </source>
</evidence>
<feature type="region of interest" description="Disordered" evidence="4">
    <location>
        <begin position="1"/>
        <end position="78"/>
    </location>
</feature>
<sequence length="1009" mass="112334">MPPKSSKHATVVGVRNAASKTSKLALIPQPQTSHDSFSSSSSSSSNGSSSEAEKKKIDSSTLKPPTATNPSKTSKYKCPTCNKSFSTDQGLQYHLSPSCHVAFSSKKLSALKSYLAPNDSLVENFKVNVTKTRYEFVSSEGIQFQSMKAVAEHFEVSPNSSNSSTPDTSPAKIISSSPPCPLIFIPPRQILTLLKTLTRTSLNQPWGIKLSTILSTPRDCCGSEGCRIRVRKTLIRISEISGIGLNQGLRKGDMITGFWGGECDDFGVLTSVMRNAMTIEITIKRYETIGERREREEEEERKEKKREERREGVKDRLRRSIFVKKEKEKGSEVIVKSEMEEEEEEEEDLLFDVEIVEEDNFVEANLSLIERHTQEEEDGVVEEEDGDVEEEGLFEENDDGLFGDSDSDEGGEKGKAEKNGGKEKGSSIFMGEVEESEDDMSMSDDDDDDDDDSDDSNDDLDAPQTTSKTTTTTTTTSTSNNNNNNNNADDIDNRTNSDVDPTNPPETIDLLSDSEDEVQIIELLDKPPTEIVEIPDSPSKPPKKPKERIRPKAKKKPSQPLPLPSPPPLPPSTSNKKIHVSNLPSSATQNDLFVYFALAGKVTFVTLPPIPMNHVIRSAVIKFKDGSSAEKAVSEVGNWKEFTSQFDQGLGLQAMYKLKVRFFDEEPPEMTRKKRSRSFNEGTGGKKVKVKEIKRAVSDPMGGVPPHGAPLLAPRAERRGLGWELEKKRAESEPKKKGTENEEKEEEKRAKQQRKKEKAARLAELVQATNFRNYVSVEGFPHNFTSTKLPEVFQHCGKVVSFARGISGENRDRTEPRQYYVEFENGAQANTCAAANHAKRSFFKNLMGKLSVIPVKPHKNATVNPNYNMQPFHGFVRFSLNTLPHNKPLTSVKLFSKKNHVVYIKTVAEFFESGEAAVSRVVFTAIGHNLTEGFVQFKLRKKVNPKQTNAQTEHTKIAEATAAAINLNGEKLCGVSVRTYYDTSTKAERHNQTNIINELRMKSQETADL</sequence>
<organism evidence="7 8">
    <name type="scientific">Triparma laevis f. longispina</name>
    <dbReference type="NCBI Taxonomy" id="1714387"/>
    <lineage>
        <taxon>Eukaryota</taxon>
        <taxon>Sar</taxon>
        <taxon>Stramenopiles</taxon>
        <taxon>Ochrophyta</taxon>
        <taxon>Bolidophyceae</taxon>
        <taxon>Parmales</taxon>
        <taxon>Triparmaceae</taxon>
        <taxon>Triparma</taxon>
    </lineage>
</organism>
<dbReference type="InterPro" id="IPR000504">
    <property type="entry name" value="RRM_dom"/>
</dbReference>
<proteinExistence type="predicted"/>
<dbReference type="PANTHER" id="PTHR36812">
    <property type="entry name" value="NEUROFILAMENT TRIPLET M PROTEIN-LIKE PROTEIN"/>
    <property type="match status" value="1"/>
</dbReference>
<protein>
    <submittedName>
        <fullName evidence="7">Uncharacterized protein</fullName>
    </submittedName>
</protein>
<dbReference type="EMBL" id="BRXW01000012">
    <property type="protein sequence ID" value="GMH99587.1"/>
    <property type="molecule type" value="Genomic_DNA"/>
</dbReference>
<feature type="domain" description="C2H2-type" evidence="6">
    <location>
        <begin position="76"/>
        <end position="105"/>
    </location>
</feature>
<gene>
    <name evidence="7" type="ORF">TrLO_g13894</name>
</gene>
<dbReference type="SUPFAM" id="SSF54928">
    <property type="entry name" value="RNA-binding domain, RBD"/>
    <property type="match status" value="1"/>
</dbReference>
<feature type="compositionally biased region" description="Low complexity" evidence="4">
    <location>
        <begin position="33"/>
        <end position="50"/>
    </location>
</feature>
<keyword evidence="2" id="KW-0694">RNA-binding</keyword>
<dbReference type="SMART" id="SM00355">
    <property type="entry name" value="ZnF_C2H2"/>
    <property type="match status" value="1"/>
</dbReference>
<keyword evidence="8" id="KW-1185">Reference proteome</keyword>
<feature type="region of interest" description="Disordered" evidence="4">
    <location>
        <begin position="370"/>
        <end position="580"/>
    </location>
</feature>
<evidence type="ECO:0000256" key="2">
    <source>
        <dbReference type="PROSITE-ProRule" id="PRU00176"/>
    </source>
</evidence>
<dbReference type="InterPro" id="IPR035979">
    <property type="entry name" value="RBD_domain_sf"/>
</dbReference>
<dbReference type="AlphaFoldDB" id="A0A9W7F2Y7"/>
<feature type="domain" description="RRM" evidence="5">
    <location>
        <begin position="576"/>
        <end position="665"/>
    </location>
</feature>
<feature type="compositionally biased region" description="Basic and acidic residues" evidence="4">
    <location>
        <begin position="410"/>
        <end position="425"/>
    </location>
</feature>
<dbReference type="SMART" id="SM00360">
    <property type="entry name" value="RRM"/>
    <property type="match status" value="1"/>
</dbReference>